<feature type="coiled-coil region" evidence="6">
    <location>
        <begin position="378"/>
        <end position="412"/>
    </location>
</feature>
<evidence type="ECO:0000256" key="3">
    <source>
        <dbReference type="ARBA" id="ARBA00022692"/>
    </source>
</evidence>
<keyword evidence="7" id="KW-0732">Signal</keyword>
<evidence type="ECO:0000313" key="9">
    <source>
        <dbReference type="Proteomes" id="UP000093807"/>
    </source>
</evidence>
<evidence type="ECO:0000256" key="4">
    <source>
        <dbReference type="ARBA" id="ARBA00023136"/>
    </source>
</evidence>
<keyword evidence="2" id="KW-1134">Transmembrane beta strand</keyword>
<dbReference type="GO" id="GO:0009279">
    <property type="term" value="C:cell outer membrane"/>
    <property type="evidence" value="ECO:0007669"/>
    <property type="project" value="UniProtKB-SubCell"/>
</dbReference>
<dbReference type="RefSeq" id="WP_064714419.1">
    <property type="nucleotide sequence ID" value="NZ_JMTM01000017.1"/>
</dbReference>
<evidence type="ECO:0000256" key="2">
    <source>
        <dbReference type="ARBA" id="ARBA00022452"/>
    </source>
</evidence>
<dbReference type="EMBL" id="JMTM01000017">
    <property type="protein sequence ID" value="OAZ04693.1"/>
    <property type="molecule type" value="Genomic_DNA"/>
</dbReference>
<dbReference type="PANTHER" id="PTHR30026:SF20">
    <property type="entry name" value="OUTER MEMBRANE PROTEIN TOLC"/>
    <property type="match status" value="1"/>
</dbReference>
<dbReference type="Proteomes" id="UP000093807">
    <property type="component" value="Unassembled WGS sequence"/>
</dbReference>
<protein>
    <submittedName>
        <fullName evidence="8">Outer membrane efflux protein</fullName>
    </submittedName>
</protein>
<dbReference type="PATRIC" id="fig|29536.5.peg.565"/>
<sequence length="483" mass="55563">MIQPISLKNLKKTYLSKKMLFFVLISVFLKANAQTQTLKIEDVNEYVLNKSNKVKIINNNFMSAKIGSTFYEKSLLPVVSSSISLPYQRSISLLVQPDGSQKFIERNFINSVLNLNVSQVVPFTGGSLSLSSSLNTARDFNNNTISFSSNWLNISYQQAINGYNSYKWDKKLNSLNGKKDSILYLKEKLKLKYDISKIYVDTQLFQLKSDLIKQNIEKTKAVLFELEEKLKFGRTIKIEVEQTKILLEQLVGKLEINDTNYKHGIELLKKTMNDSSNTSFILSPVKQEDFIIEMEKTIKSIKANGFDIEKETRILELNSKMDKIKKEGAVNLNIQMGLGLNSSSNEFLTLYDKPTQSQFVTIGARIPLLDWGQNKNKYAIAKLDNANLQLLLAEEEQKIEEEVEDLIHYKQSLDLQQKSLKKQRKLFISVSEMTNELLLLGRKTISEYKSLISEIYNLEVEYQKTINDLYLLKLKINEFNLIL</sequence>
<reference evidence="8 9" key="1">
    <citation type="submission" date="2016-06" db="EMBL/GenBank/DDBJ databases">
        <title>Draft genome sequence of Flavobacterium succinicans strain DD5b.</title>
        <authorList>
            <person name="Poehlein A."/>
            <person name="Daniel R."/>
            <person name="Simeonova D.D."/>
        </authorList>
    </citation>
    <scope>NUCLEOTIDE SEQUENCE [LARGE SCALE GENOMIC DNA]</scope>
    <source>
        <strain evidence="8 9">DD5b</strain>
    </source>
</reference>
<dbReference type="GO" id="GO:0015288">
    <property type="term" value="F:porin activity"/>
    <property type="evidence" value="ECO:0007669"/>
    <property type="project" value="TreeGrafter"/>
</dbReference>
<organism evidence="8 9">
    <name type="scientific">Flavobacterium succinicans</name>
    <dbReference type="NCBI Taxonomy" id="29536"/>
    <lineage>
        <taxon>Bacteria</taxon>
        <taxon>Pseudomonadati</taxon>
        <taxon>Bacteroidota</taxon>
        <taxon>Flavobacteriia</taxon>
        <taxon>Flavobacteriales</taxon>
        <taxon>Flavobacteriaceae</taxon>
        <taxon>Flavobacterium</taxon>
    </lineage>
</organism>
<dbReference type="GO" id="GO:0015562">
    <property type="term" value="F:efflux transmembrane transporter activity"/>
    <property type="evidence" value="ECO:0007669"/>
    <property type="project" value="InterPro"/>
</dbReference>
<keyword evidence="3" id="KW-0812">Transmembrane</keyword>
<dbReference type="OrthoDB" id="940457at2"/>
<keyword evidence="9" id="KW-1185">Reference proteome</keyword>
<gene>
    <name evidence="8" type="ORF">FLB_05400</name>
</gene>
<evidence type="ECO:0000256" key="6">
    <source>
        <dbReference type="SAM" id="Coils"/>
    </source>
</evidence>
<comment type="subcellular location">
    <subcellularLocation>
        <location evidence="1">Cell outer membrane</location>
    </subcellularLocation>
</comment>
<dbReference type="AlphaFoldDB" id="A0A199XSG9"/>
<keyword evidence="5" id="KW-0998">Cell outer membrane</keyword>
<dbReference type="GO" id="GO:1990281">
    <property type="term" value="C:efflux pump complex"/>
    <property type="evidence" value="ECO:0007669"/>
    <property type="project" value="TreeGrafter"/>
</dbReference>
<evidence type="ECO:0000256" key="5">
    <source>
        <dbReference type="ARBA" id="ARBA00023237"/>
    </source>
</evidence>
<dbReference type="InterPro" id="IPR051906">
    <property type="entry name" value="TolC-like"/>
</dbReference>
<dbReference type="PANTHER" id="PTHR30026">
    <property type="entry name" value="OUTER MEMBRANE PROTEIN TOLC"/>
    <property type="match status" value="1"/>
</dbReference>
<dbReference type="Gene3D" id="1.20.1600.10">
    <property type="entry name" value="Outer membrane efflux proteins (OEP)"/>
    <property type="match status" value="1"/>
</dbReference>
<comment type="caution">
    <text evidence="8">The sequence shown here is derived from an EMBL/GenBank/DDBJ whole genome shotgun (WGS) entry which is preliminary data.</text>
</comment>
<keyword evidence="6" id="KW-0175">Coiled coil</keyword>
<keyword evidence="4" id="KW-0472">Membrane</keyword>
<evidence type="ECO:0000313" key="8">
    <source>
        <dbReference type="EMBL" id="OAZ04693.1"/>
    </source>
</evidence>
<feature type="chain" id="PRO_5008286873" evidence="7">
    <location>
        <begin position="34"/>
        <end position="483"/>
    </location>
</feature>
<evidence type="ECO:0000256" key="7">
    <source>
        <dbReference type="SAM" id="SignalP"/>
    </source>
</evidence>
<name>A0A199XSG9_9FLAO</name>
<feature type="signal peptide" evidence="7">
    <location>
        <begin position="1"/>
        <end position="33"/>
    </location>
</feature>
<proteinExistence type="predicted"/>
<evidence type="ECO:0000256" key="1">
    <source>
        <dbReference type="ARBA" id="ARBA00004442"/>
    </source>
</evidence>
<accession>A0A199XSG9</accession>
<dbReference type="SUPFAM" id="SSF56954">
    <property type="entry name" value="Outer membrane efflux proteins (OEP)"/>
    <property type="match status" value="1"/>
</dbReference>